<evidence type="ECO:0000256" key="6">
    <source>
        <dbReference type="ARBA" id="ARBA00022989"/>
    </source>
</evidence>
<dbReference type="GO" id="GO:0005789">
    <property type="term" value="C:endoplasmic reticulum membrane"/>
    <property type="evidence" value="ECO:0007669"/>
    <property type="project" value="UniProtKB-SubCell"/>
</dbReference>
<evidence type="ECO:0000259" key="18">
    <source>
        <dbReference type="Pfam" id="PF02544"/>
    </source>
</evidence>
<comment type="subcellular location">
    <subcellularLocation>
        <location evidence="1">Endoplasmic reticulum membrane</location>
        <topology evidence="1">Multi-pass membrane protein</topology>
    </subcellularLocation>
</comment>
<feature type="transmembrane region" description="Helical" evidence="17">
    <location>
        <begin position="149"/>
        <end position="170"/>
    </location>
</feature>
<evidence type="ECO:0000256" key="12">
    <source>
        <dbReference type="ARBA" id="ARBA00047186"/>
    </source>
</evidence>
<comment type="catalytic activity">
    <reaction evidence="16 17">
        <text>a di-trans,poly-cis-dolichal + NADP(+) = a di-trans,poly-cis-polyprenal + NADPH + H(+)</text>
        <dbReference type="Rhea" id="RHEA:80727"/>
        <dbReference type="Rhea" id="RHEA-COMP:19536"/>
        <dbReference type="Rhea" id="RHEA-COMP:19537"/>
        <dbReference type="ChEBI" id="CHEBI:15378"/>
        <dbReference type="ChEBI" id="CHEBI:57783"/>
        <dbReference type="ChEBI" id="CHEBI:58349"/>
        <dbReference type="ChEBI" id="CHEBI:231623"/>
        <dbReference type="ChEBI" id="CHEBI:231637"/>
        <dbReference type="EC" id="1.3.1.94"/>
    </reaction>
    <physiologicalReaction direction="right-to-left" evidence="16 17">
        <dbReference type="Rhea" id="RHEA:80729"/>
    </physiologicalReaction>
</comment>
<keyword evidence="4 17" id="KW-0256">Endoplasmic reticulum</keyword>
<organism evidence="19 20">
    <name type="scientific">Daphnia pulex</name>
    <name type="common">Water flea</name>
    <dbReference type="NCBI Taxonomy" id="6669"/>
    <lineage>
        <taxon>Eukaryota</taxon>
        <taxon>Metazoa</taxon>
        <taxon>Ecdysozoa</taxon>
        <taxon>Arthropoda</taxon>
        <taxon>Crustacea</taxon>
        <taxon>Branchiopoda</taxon>
        <taxon>Diplostraca</taxon>
        <taxon>Cladocera</taxon>
        <taxon>Anomopoda</taxon>
        <taxon>Daphniidae</taxon>
        <taxon>Daphnia</taxon>
    </lineage>
</organism>
<comment type="similarity">
    <text evidence="11 17">Belongs to the steroid 5-alpha reductase family. Polyprenal reductase subfamily.</text>
</comment>
<evidence type="ECO:0000256" key="15">
    <source>
        <dbReference type="ARBA" id="ARBA00049397"/>
    </source>
</evidence>
<keyword evidence="20" id="KW-1185">Reference proteome</keyword>
<name>E9H653_DAPPU</name>
<evidence type="ECO:0000256" key="17">
    <source>
        <dbReference type="RuleBase" id="RU367081"/>
    </source>
</evidence>
<dbReference type="PANTHER" id="PTHR14624">
    <property type="entry name" value="DFG10 PROTEIN"/>
    <property type="match status" value="1"/>
</dbReference>
<dbReference type="STRING" id="6669.E9H653"/>
<dbReference type="GO" id="GO:0160198">
    <property type="term" value="F:polyprenal reductase activity"/>
    <property type="evidence" value="ECO:0007669"/>
    <property type="project" value="UniProtKB-EC"/>
</dbReference>
<comment type="catalytic activity">
    <reaction evidence="13">
        <text>androst-4-ene-3,17-dione + NADPH + H(+) = 5alpha-androstan-3,17-dione + NADP(+)</text>
        <dbReference type="Rhea" id="RHEA:50816"/>
        <dbReference type="ChEBI" id="CHEBI:15378"/>
        <dbReference type="ChEBI" id="CHEBI:15994"/>
        <dbReference type="ChEBI" id="CHEBI:16422"/>
        <dbReference type="ChEBI" id="CHEBI:57783"/>
        <dbReference type="ChEBI" id="CHEBI:58349"/>
    </reaction>
    <physiologicalReaction direction="right-to-left" evidence="13">
        <dbReference type="Rhea" id="RHEA:50818"/>
    </physiologicalReaction>
</comment>
<feature type="transmembrane region" description="Helical" evidence="17">
    <location>
        <begin position="68"/>
        <end position="88"/>
    </location>
</feature>
<dbReference type="Proteomes" id="UP000000305">
    <property type="component" value="Unassembled WGS sequence"/>
</dbReference>
<dbReference type="eggNOG" id="KOG1640">
    <property type="taxonomic scope" value="Eukaryota"/>
</dbReference>
<keyword evidence="9 17" id="KW-0472">Membrane</keyword>
<evidence type="ECO:0000256" key="2">
    <source>
        <dbReference type="ARBA" id="ARBA00004922"/>
    </source>
</evidence>
<evidence type="ECO:0000256" key="10">
    <source>
        <dbReference type="ARBA" id="ARBA00045898"/>
    </source>
</evidence>
<protein>
    <recommendedName>
        <fullName evidence="12 17">Polyprenal reductase</fullName>
        <ecNumber evidence="17">1.3.1.94</ecNumber>
    </recommendedName>
</protein>
<evidence type="ECO:0000256" key="16">
    <source>
        <dbReference type="ARBA" id="ARBA00049427"/>
    </source>
</evidence>
<sequence length="304" mass="35252">MITISIVITIFILLSMSSILGILVFVVDTKWIPKIIIDLYSYGKSCEGKVFGSSIRTILIPKSWFTHFYVFGVFYTFLVLITMMWKIVLKNQLSKLVTSYISFVSPYTHNPLASTELSLLAAVLFFLQTSRRLYECLCVTVFADSKMNLGHYLVGYLHYWGCATVILSYSADYSRTNDFVWIPSSNDIPLQPIFGIILFTLAFYHQYIAHVSLANLRKDPKNKQKHSLPKNGLFNYVSCPNFLCEIIIYVSLYIILGFNHYPWALITFWVLTNQIMTATMTHNWYKSKFKEFPKTRRAIIPFIY</sequence>
<evidence type="ECO:0000256" key="14">
    <source>
        <dbReference type="ARBA" id="ARBA00048765"/>
    </source>
</evidence>
<dbReference type="GO" id="GO:0005783">
    <property type="term" value="C:endoplasmic reticulum"/>
    <property type="evidence" value="ECO:0000318"/>
    <property type="project" value="GO_Central"/>
</dbReference>
<evidence type="ECO:0000256" key="11">
    <source>
        <dbReference type="ARBA" id="ARBA00046320"/>
    </source>
</evidence>
<keyword evidence="7 17" id="KW-0560">Oxidoreductase</keyword>
<dbReference type="AlphaFoldDB" id="E9H653"/>
<evidence type="ECO:0000256" key="7">
    <source>
        <dbReference type="ARBA" id="ARBA00023002"/>
    </source>
</evidence>
<dbReference type="InterPro" id="IPR001104">
    <property type="entry name" value="3-oxo-5_a-steroid_4-DH_C"/>
</dbReference>
<feature type="transmembrane region" description="Helical" evidence="17">
    <location>
        <begin position="233"/>
        <end position="255"/>
    </location>
</feature>
<dbReference type="HOGENOM" id="CLU_044409_2_1_1"/>
<dbReference type="GO" id="GO:0016095">
    <property type="term" value="P:polyprenol catabolic process"/>
    <property type="evidence" value="ECO:0007669"/>
    <property type="project" value="UniProtKB-UniRule"/>
</dbReference>
<keyword evidence="8" id="KW-0443">Lipid metabolism</keyword>
<evidence type="ECO:0000256" key="9">
    <source>
        <dbReference type="ARBA" id="ARBA00023136"/>
    </source>
</evidence>
<dbReference type="Pfam" id="PF02544">
    <property type="entry name" value="Steroid_dh"/>
    <property type="match status" value="1"/>
</dbReference>
<evidence type="ECO:0000313" key="19">
    <source>
        <dbReference type="EMBL" id="EFX72788.1"/>
    </source>
</evidence>
<dbReference type="OMA" id="RFYETNF"/>
<dbReference type="EMBL" id="GL732596">
    <property type="protein sequence ID" value="EFX72788.1"/>
    <property type="molecule type" value="Genomic_DNA"/>
</dbReference>
<dbReference type="EC" id="1.3.1.94" evidence="17"/>
<dbReference type="Gene3D" id="1.20.120.1630">
    <property type="match status" value="1"/>
</dbReference>
<dbReference type="PROSITE" id="PS50244">
    <property type="entry name" value="S5A_REDUCTASE"/>
    <property type="match status" value="1"/>
</dbReference>
<evidence type="ECO:0000256" key="3">
    <source>
        <dbReference type="ARBA" id="ARBA00022692"/>
    </source>
</evidence>
<evidence type="ECO:0000256" key="8">
    <source>
        <dbReference type="ARBA" id="ARBA00023098"/>
    </source>
</evidence>
<feature type="domain" description="3-oxo-5-alpha-steroid 4-dehydrogenase C-terminal" evidence="18">
    <location>
        <begin position="190"/>
        <end position="304"/>
    </location>
</feature>
<dbReference type="InterPro" id="IPR039698">
    <property type="entry name" value="Dfg10/SRD5A3"/>
</dbReference>
<reference evidence="19 20" key="1">
    <citation type="journal article" date="2011" name="Science">
        <title>The ecoresponsive genome of Daphnia pulex.</title>
        <authorList>
            <person name="Colbourne J.K."/>
            <person name="Pfrender M.E."/>
            <person name="Gilbert D."/>
            <person name="Thomas W.K."/>
            <person name="Tucker A."/>
            <person name="Oakley T.H."/>
            <person name="Tokishita S."/>
            <person name="Aerts A."/>
            <person name="Arnold G.J."/>
            <person name="Basu M.K."/>
            <person name="Bauer D.J."/>
            <person name="Caceres C.E."/>
            <person name="Carmel L."/>
            <person name="Casola C."/>
            <person name="Choi J.H."/>
            <person name="Detter J.C."/>
            <person name="Dong Q."/>
            <person name="Dusheyko S."/>
            <person name="Eads B.D."/>
            <person name="Frohlich T."/>
            <person name="Geiler-Samerotte K.A."/>
            <person name="Gerlach D."/>
            <person name="Hatcher P."/>
            <person name="Jogdeo S."/>
            <person name="Krijgsveld J."/>
            <person name="Kriventseva E.V."/>
            <person name="Kultz D."/>
            <person name="Laforsch C."/>
            <person name="Lindquist E."/>
            <person name="Lopez J."/>
            <person name="Manak J.R."/>
            <person name="Muller J."/>
            <person name="Pangilinan J."/>
            <person name="Patwardhan R.P."/>
            <person name="Pitluck S."/>
            <person name="Pritham E.J."/>
            <person name="Rechtsteiner A."/>
            <person name="Rho M."/>
            <person name="Rogozin I.B."/>
            <person name="Sakarya O."/>
            <person name="Salamov A."/>
            <person name="Schaack S."/>
            <person name="Shapiro H."/>
            <person name="Shiga Y."/>
            <person name="Skalitzky C."/>
            <person name="Smith Z."/>
            <person name="Souvorov A."/>
            <person name="Sung W."/>
            <person name="Tang Z."/>
            <person name="Tsuchiya D."/>
            <person name="Tu H."/>
            <person name="Vos H."/>
            <person name="Wang M."/>
            <person name="Wolf Y.I."/>
            <person name="Yamagata H."/>
            <person name="Yamada T."/>
            <person name="Ye Y."/>
            <person name="Shaw J.R."/>
            <person name="Andrews J."/>
            <person name="Crease T.J."/>
            <person name="Tang H."/>
            <person name="Lucas S.M."/>
            <person name="Robertson H.M."/>
            <person name="Bork P."/>
            <person name="Koonin E.V."/>
            <person name="Zdobnov E.M."/>
            <person name="Grigoriev I.V."/>
            <person name="Lynch M."/>
            <person name="Boore J.L."/>
        </authorList>
    </citation>
    <scope>NUCLEOTIDE SEQUENCE [LARGE SCALE GENOMIC DNA]</scope>
</reference>
<keyword evidence="3 17" id="KW-0812">Transmembrane</keyword>
<feature type="transmembrane region" description="Helical" evidence="17">
    <location>
        <begin position="6"/>
        <end position="27"/>
    </location>
</feature>
<dbReference type="GO" id="GO:0006488">
    <property type="term" value="P:dolichol-linked oligosaccharide biosynthetic process"/>
    <property type="evidence" value="ECO:0007669"/>
    <property type="project" value="UniProtKB-UniRule"/>
</dbReference>
<accession>E9H653</accession>
<comment type="catalytic activity">
    <reaction evidence="14">
        <text>a 3-oxo-5alpha-steroid + NADP(+) = a 3-oxo-Delta(4)-steroid + NADPH + H(+)</text>
        <dbReference type="Rhea" id="RHEA:54384"/>
        <dbReference type="ChEBI" id="CHEBI:13601"/>
        <dbReference type="ChEBI" id="CHEBI:15378"/>
        <dbReference type="ChEBI" id="CHEBI:47909"/>
        <dbReference type="ChEBI" id="CHEBI:57783"/>
        <dbReference type="ChEBI" id="CHEBI:58349"/>
        <dbReference type="EC" id="1.3.1.22"/>
    </reaction>
    <physiologicalReaction direction="right-to-left" evidence="14">
        <dbReference type="Rhea" id="RHEA:54386"/>
    </physiologicalReaction>
</comment>
<dbReference type="UniPathway" id="UPA00378"/>
<dbReference type="InParanoid" id="E9H653"/>
<evidence type="ECO:0000256" key="13">
    <source>
        <dbReference type="ARBA" id="ARBA00048095"/>
    </source>
</evidence>
<dbReference type="PANTHER" id="PTHR14624:SF0">
    <property type="entry name" value="POLYPRENOL REDUCTASE"/>
    <property type="match status" value="1"/>
</dbReference>
<comment type="function">
    <text evidence="10">Plays a key role in early steps of protein N-linked glycosylation by being involved in the conversion of polyprenol into dolichol. Acts as a polyprenal reductase that mediates the reduction of polyprenal into dolichal in a NADP-dependent mechanism. Dolichols are required for the synthesis of dolichol-linked monosaccharides and the oligosaccharide precursor used for N-glycosylation. Also able to convert testosterone (T) into 5-alpha-dihydrotestosterone (DHT).</text>
</comment>
<dbReference type="PhylomeDB" id="E9H653"/>
<evidence type="ECO:0000256" key="1">
    <source>
        <dbReference type="ARBA" id="ARBA00004477"/>
    </source>
</evidence>
<proteinExistence type="inferred from homology"/>
<gene>
    <name evidence="19" type="ORF">DAPPUDRAFT_200780</name>
</gene>
<dbReference type="KEGG" id="dpx:DAPPUDRAFT_200780"/>
<evidence type="ECO:0000313" key="20">
    <source>
        <dbReference type="Proteomes" id="UP000000305"/>
    </source>
</evidence>
<evidence type="ECO:0000256" key="4">
    <source>
        <dbReference type="ARBA" id="ARBA00022824"/>
    </source>
</evidence>
<dbReference type="FunCoup" id="E9H653">
    <property type="interactions" value="1047"/>
</dbReference>
<dbReference type="FunFam" id="1.20.120.1630:FF:000021">
    <property type="entry name" value="Polyprenol reductase 1"/>
    <property type="match status" value="1"/>
</dbReference>
<keyword evidence="5 17" id="KW-0521">NADP</keyword>
<feature type="transmembrane region" description="Helical" evidence="17">
    <location>
        <begin position="108"/>
        <end position="128"/>
    </location>
</feature>
<comment type="pathway">
    <text evidence="2 17">Protein modification; protein glycosylation.</text>
</comment>
<dbReference type="GO" id="GO:0102389">
    <property type="term" value="F:polyprenol reductase activity"/>
    <property type="evidence" value="ECO:0000318"/>
    <property type="project" value="GO_Central"/>
</dbReference>
<comment type="catalytic activity">
    <reaction evidence="15">
        <text>17beta-hydroxy-5alpha-androstan-3-one + NADP(+) = testosterone + NADPH + H(+)</text>
        <dbReference type="Rhea" id="RHEA:50820"/>
        <dbReference type="ChEBI" id="CHEBI:15378"/>
        <dbReference type="ChEBI" id="CHEBI:16330"/>
        <dbReference type="ChEBI" id="CHEBI:17347"/>
        <dbReference type="ChEBI" id="CHEBI:57783"/>
        <dbReference type="ChEBI" id="CHEBI:58349"/>
        <dbReference type="EC" id="1.3.1.22"/>
    </reaction>
    <physiologicalReaction direction="right-to-left" evidence="15">
        <dbReference type="Rhea" id="RHEA:50822"/>
    </physiologicalReaction>
</comment>
<evidence type="ECO:0000256" key="5">
    <source>
        <dbReference type="ARBA" id="ARBA00022857"/>
    </source>
</evidence>
<dbReference type="OrthoDB" id="5788137at2759"/>
<feature type="transmembrane region" description="Helical" evidence="17">
    <location>
        <begin position="261"/>
        <end position="285"/>
    </location>
</feature>
<feature type="transmembrane region" description="Helical" evidence="17">
    <location>
        <begin position="190"/>
        <end position="213"/>
    </location>
</feature>
<dbReference type="GO" id="GO:0047751">
    <property type="term" value="F:3-oxo-5-alpha-steroid 4-dehydrogenase (NADP+) activity"/>
    <property type="evidence" value="ECO:0007669"/>
    <property type="project" value="UniProtKB-EC"/>
</dbReference>
<keyword evidence="6 17" id="KW-1133">Transmembrane helix</keyword>